<dbReference type="Proteomes" id="UP000004578">
    <property type="component" value="Unassembled WGS sequence"/>
</dbReference>
<dbReference type="EMBL" id="AKFS01000046">
    <property type="protein sequence ID" value="EJF48174.1"/>
    <property type="molecule type" value="Genomic_DNA"/>
</dbReference>
<feature type="non-terminal residue" evidence="1">
    <location>
        <position position="1"/>
    </location>
</feature>
<organism evidence="1 2">
    <name type="scientific">Schaalia georgiae F0490</name>
    <dbReference type="NCBI Taxonomy" id="1125717"/>
    <lineage>
        <taxon>Bacteria</taxon>
        <taxon>Bacillati</taxon>
        <taxon>Actinomycetota</taxon>
        <taxon>Actinomycetes</taxon>
        <taxon>Actinomycetales</taxon>
        <taxon>Actinomycetaceae</taxon>
        <taxon>Schaalia</taxon>
    </lineage>
</organism>
<proteinExistence type="predicted"/>
<keyword evidence="2" id="KW-1185">Reference proteome</keyword>
<protein>
    <submittedName>
        <fullName evidence="1">Glycosyltransferases group 1</fullName>
    </submittedName>
</protein>
<dbReference type="SUPFAM" id="SSF53756">
    <property type="entry name" value="UDP-Glycosyltransferase/glycogen phosphorylase"/>
    <property type="match status" value="1"/>
</dbReference>
<reference evidence="1 2" key="1">
    <citation type="submission" date="2012-05" db="EMBL/GenBank/DDBJ databases">
        <authorList>
            <person name="Harkins D.M."/>
            <person name="Madupu R."/>
            <person name="Durkin A.S."/>
            <person name="Torralba M."/>
            <person name="Methe B."/>
            <person name="Sutton G.G."/>
            <person name="Nelson K.E."/>
        </authorList>
    </citation>
    <scope>NUCLEOTIDE SEQUENCE [LARGE SCALE GENOMIC DNA]</scope>
    <source>
        <strain evidence="1 2">F0490</strain>
    </source>
</reference>
<dbReference type="AlphaFoldDB" id="J0NM09"/>
<sequence>AEGVAVVPNGVDCSRPPFPGPLPEGFPGGQGPVFVYAGTVAPWLAPEVFVDALRLAGPRLPGARLVFLGQGSGWEALRERARGVEGVSFRAPVSADEAHAWLAAATASLASLRPGGYSYAYPTKILSSLAAGTPVVYAGEGEAAQDVASADLGAAVRLDAAAVAGAMVAVAERAAEGGWDRLRLWRWVRQHRSAVRSSKLAALAALGIDGPSS</sequence>
<evidence type="ECO:0000313" key="2">
    <source>
        <dbReference type="Proteomes" id="UP000004578"/>
    </source>
</evidence>
<gene>
    <name evidence="1" type="ORF">HMPREF1317_2308</name>
</gene>
<comment type="caution">
    <text evidence="1">The sequence shown here is derived from an EMBL/GenBank/DDBJ whole genome shotgun (WGS) entry which is preliminary data.</text>
</comment>
<dbReference type="RefSeq" id="WP_005867948.1">
    <property type="nucleotide sequence ID" value="NZ_AKFS01000046.1"/>
</dbReference>
<dbReference type="PANTHER" id="PTHR12526:SF638">
    <property type="entry name" value="SPORE COAT PROTEIN SA"/>
    <property type="match status" value="1"/>
</dbReference>
<dbReference type="OrthoDB" id="3657271at2"/>
<accession>J0NM09</accession>
<dbReference type="PATRIC" id="fig|1125717.3.peg.300"/>
<name>J0NM09_9ACTO</name>
<keyword evidence="1" id="KW-0808">Transferase</keyword>
<dbReference type="Pfam" id="PF13692">
    <property type="entry name" value="Glyco_trans_1_4"/>
    <property type="match status" value="1"/>
</dbReference>
<dbReference type="GO" id="GO:0016757">
    <property type="term" value="F:glycosyltransferase activity"/>
    <property type="evidence" value="ECO:0007669"/>
    <property type="project" value="TreeGrafter"/>
</dbReference>
<evidence type="ECO:0000313" key="1">
    <source>
        <dbReference type="EMBL" id="EJF48174.1"/>
    </source>
</evidence>
<dbReference type="PANTHER" id="PTHR12526">
    <property type="entry name" value="GLYCOSYLTRANSFERASE"/>
    <property type="match status" value="1"/>
</dbReference>
<dbReference type="Gene3D" id="3.40.50.2000">
    <property type="entry name" value="Glycogen Phosphorylase B"/>
    <property type="match status" value="2"/>
</dbReference>